<dbReference type="Proteomes" id="UP000318010">
    <property type="component" value="Unassembled WGS sequence"/>
</dbReference>
<dbReference type="EMBL" id="VOEI01000001">
    <property type="protein sequence ID" value="TWR28158.1"/>
    <property type="molecule type" value="Genomic_DNA"/>
</dbReference>
<sequence length="296" mass="33794">MLLFSLVNCKQGNAAKNGNKKERISFKPVFDINYIEVARRLDNGLSFNEDGYQLEPTWQIKFVSDDSASIYSPTKKASINFPMARGIDSIFYAAKVFFKVKKITRDSMLLQLIEAKEDSIDLRGAKLYMTFYAEKFIKDVVHKDLATLKAPTWRDTMFVKNLTDSAEKDYSKAFFARQPAVVSSKSSSVKVETLHVTGNILETNPTDNDYMYPTFNISIKHAKKDFYYSFSVTVDSRGGLHYEKPMVPGNNLYYISHSKAILDKYLKRYLNVKPGSTLGMVHPSSIYLHVRGKKDM</sequence>
<reference evidence="1 2" key="1">
    <citation type="submission" date="2019-07" db="EMBL/GenBank/DDBJ databases">
        <authorList>
            <person name="Kim J."/>
        </authorList>
    </citation>
    <scope>NUCLEOTIDE SEQUENCE [LARGE SCALE GENOMIC DNA]</scope>
    <source>
        <strain evidence="1 2">MJ1a</strain>
    </source>
</reference>
<evidence type="ECO:0000313" key="2">
    <source>
        <dbReference type="Proteomes" id="UP000318010"/>
    </source>
</evidence>
<protein>
    <submittedName>
        <fullName evidence="1">Uncharacterized protein</fullName>
    </submittedName>
</protein>
<name>A0A563U9Z4_9SPHI</name>
<accession>A0A563U9Z4</accession>
<evidence type="ECO:0000313" key="1">
    <source>
        <dbReference type="EMBL" id="TWR28158.1"/>
    </source>
</evidence>
<keyword evidence="2" id="KW-1185">Reference proteome</keyword>
<comment type="caution">
    <text evidence="1">The sequence shown here is derived from an EMBL/GenBank/DDBJ whole genome shotgun (WGS) entry which is preliminary data.</text>
</comment>
<gene>
    <name evidence="1" type="ORF">FPZ42_02795</name>
</gene>
<organism evidence="1 2">
    <name type="scientific">Mucilaginibacter achroorhodeus</name>
    <dbReference type="NCBI Taxonomy" id="2599294"/>
    <lineage>
        <taxon>Bacteria</taxon>
        <taxon>Pseudomonadati</taxon>
        <taxon>Bacteroidota</taxon>
        <taxon>Sphingobacteriia</taxon>
        <taxon>Sphingobacteriales</taxon>
        <taxon>Sphingobacteriaceae</taxon>
        <taxon>Mucilaginibacter</taxon>
    </lineage>
</organism>
<dbReference type="AlphaFoldDB" id="A0A563U9Z4"/>
<proteinExistence type="predicted"/>